<protein>
    <recommendedName>
        <fullName evidence="3">Integrase, catalytic region, zinc finger, CCHC-type, peptidase aspartic, catalytic</fullName>
    </recommendedName>
</protein>
<sequence length="491" mass="55205">MGGVGIQATLAVEDSYVTLTPVHPDGQQESSSVSSQFVTSMLNSTLDVGMESIFETTSQLDVPTPTSIAPLPITTPTMTSSTIATTTTTTSQAPILLTVLSNITQHLPSFGSLFCFDDRLRSLEENFSEFRQTNQFAGAVSSIPEIINHYMDQRMNKAVKVAVQIQSDWLCDETQRENDEFLRTAVNEQLKAEVLTQSSHSSRTSYAVAADLTEMKLKMILIEKMQGNKSIQCSDEQRNLFKALVDAYESDKIILDTYGETVTLKRRRDNDADKDEEPSAGPDQGSKRRREGKEPESARATMETATRSAGRSTQWSRSRQASVREFALAEEPMQTTSQMEEPSHSEFDTGADDQLIVQSSQRPEWFPPQQKPLTLDRDWNKTLPIVYGSIQPVNTLTPELLAGPTYELMKGSLRRDDDKLYKFKEGDFKRLCIQDIEDMLLLLVQGKLTNLTVREHFAFNVSLRMFTRSIVIQRRVEETGCRKLPEEAQPN</sequence>
<proteinExistence type="predicted"/>
<dbReference type="EMBL" id="BKCJ010006363">
    <property type="protein sequence ID" value="GEU71751.1"/>
    <property type="molecule type" value="Genomic_DNA"/>
</dbReference>
<evidence type="ECO:0008006" key="3">
    <source>
        <dbReference type="Google" id="ProtNLM"/>
    </source>
</evidence>
<gene>
    <name evidence="2" type="ORF">Tci_043729</name>
</gene>
<accession>A0A6L2MCQ6</accession>
<feature type="compositionally biased region" description="Polar residues" evidence="1">
    <location>
        <begin position="303"/>
        <end position="321"/>
    </location>
</feature>
<feature type="region of interest" description="Disordered" evidence="1">
    <location>
        <begin position="266"/>
        <end position="321"/>
    </location>
</feature>
<comment type="caution">
    <text evidence="2">The sequence shown here is derived from an EMBL/GenBank/DDBJ whole genome shotgun (WGS) entry which is preliminary data.</text>
</comment>
<organism evidence="2">
    <name type="scientific">Tanacetum cinerariifolium</name>
    <name type="common">Dalmatian daisy</name>
    <name type="synonym">Chrysanthemum cinerariifolium</name>
    <dbReference type="NCBI Taxonomy" id="118510"/>
    <lineage>
        <taxon>Eukaryota</taxon>
        <taxon>Viridiplantae</taxon>
        <taxon>Streptophyta</taxon>
        <taxon>Embryophyta</taxon>
        <taxon>Tracheophyta</taxon>
        <taxon>Spermatophyta</taxon>
        <taxon>Magnoliopsida</taxon>
        <taxon>eudicotyledons</taxon>
        <taxon>Gunneridae</taxon>
        <taxon>Pentapetalae</taxon>
        <taxon>asterids</taxon>
        <taxon>campanulids</taxon>
        <taxon>Asterales</taxon>
        <taxon>Asteraceae</taxon>
        <taxon>Asteroideae</taxon>
        <taxon>Anthemideae</taxon>
        <taxon>Anthemidinae</taxon>
        <taxon>Tanacetum</taxon>
    </lineage>
</organism>
<name>A0A6L2MCQ6_TANCI</name>
<reference evidence="2" key="1">
    <citation type="journal article" date="2019" name="Sci. Rep.">
        <title>Draft genome of Tanacetum cinerariifolium, the natural source of mosquito coil.</title>
        <authorList>
            <person name="Yamashiro T."/>
            <person name="Shiraishi A."/>
            <person name="Satake H."/>
            <person name="Nakayama K."/>
        </authorList>
    </citation>
    <scope>NUCLEOTIDE SEQUENCE</scope>
</reference>
<evidence type="ECO:0000256" key="1">
    <source>
        <dbReference type="SAM" id="MobiDB-lite"/>
    </source>
</evidence>
<evidence type="ECO:0000313" key="2">
    <source>
        <dbReference type="EMBL" id="GEU71751.1"/>
    </source>
</evidence>
<dbReference type="AlphaFoldDB" id="A0A6L2MCQ6"/>